<name>A0AAN9LC18_PHACN</name>
<dbReference type="EMBL" id="JAYMYR010000011">
    <property type="protein sequence ID" value="KAK7332591.1"/>
    <property type="molecule type" value="Genomic_DNA"/>
</dbReference>
<reference evidence="1 2" key="1">
    <citation type="submission" date="2024-01" db="EMBL/GenBank/DDBJ databases">
        <title>The genomes of 5 underutilized Papilionoideae crops provide insights into root nodulation and disease resistanc.</title>
        <authorList>
            <person name="Jiang F."/>
        </authorList>
    </citation>
    <scope>NUCLEOTIDE SEQUENCE [LARGE SCALE GENOMIC DNA]</scope>
    <source>
        <strain evidence="1">JINMINGXINNONG_FW02</strain>
        <tissue evidence="1">Leaves</tissue>
    </source>
</reference>
<organism evidence="1 2">
    <name type="scientific">Phaseolus coccineus</name>
    <name type="common">Scarlet runner bean</name>
    <name type="synonym">Phaseolus multiflorus</name>
    <dbReference type="NCBI Taxonomy" id="3886"/>
    <lineage>
        <taxon>Eukaryota</taxon>
        <taxon>Viridiplantae</taxon>
        <taxon>Streptophyta</taxon>
        <taxon>Embryophyta</taxon>
        <taxon>Tracheophyta</taxon>
        <taxon>Spermatophyta</taxon>
        <taxon>Magnoliopsida</taxon>
        <taxon>eudicotyledons</taxon>
        <taxon>Gunneridae</taxon>
        <taxon>Pentapetalae</taxon>
        <taxon>rosids</taxon>
        <taxon>fabids</taxon>
        <taxon>Fabales</taxon>
        <taxon>Fabaceae</taxon>
        <taxon>Papilionoideae</taxon>
        <taxon>50 kb inversion clade</taxon>
        <taxon>NPAAA clade</taxon>
        <taxon>indigoferoid/millettioid clade</taxon>
        <taxon>Phaseoleae</taxon>
        <taxon>Phaseolus</taxon>
    </lineage>
</organism>
<dbReference type="AlphaFoldDB" id="A0AAN9LC18"/>
<evidence type="ECO:0000313" key="2">
    <source>
        <dbReference type="Proteomes" id="UP001374584"/>
    </source>
</evidence>
<sequence length="78" mass="8899">MFVIVSDMFFPFTSPVLISSDYSKLPMNKTPNGSIAGIIRRIKYLYTDQLEQNLTYAILTTSKMTKSVLKQLHMHIGL</sequence>
<gene>
    <name evidence="1" type="ORF">VNO80_29344</name>
</gene>
<accession>A0AAN9LC18</accession>
<evidence type="ECO:0000313" key="1">
    <source>
        <dbReference type="EMBL" id="KAK7332591.1"/>
    </source>
</evidence>
<protein>
    <submittedName>
        <fullName evidence="1">Uncharacterized protein</fullName>
    </submittedName>
</protein>
<comment type="caution">
    <text evidence="1">The sequence shown here is derived from an EMBL/GenBank/DDBJ whole genome shotgun (WGS) entry which is preliminary data.</text>
</comment>
<dbReference type="Proteomes" id="UP001374584">
    <property type="component" value="Unassembled WGS sequence"/>
</dbReference>
<proteinExistence type="predicted"/>
<keyword evidence="2" id="KW-1185">Reference proteome</keyword>